<reference evidence="1 2" key="1">
    <citation type="submission" date="2017-08" db="EMBL/GenBank/DDBJ databases">
        <title>Halomonas binhaiensis sp. nov., isolated from saline alkaline soil.</title>
        <authorList>
            <person name="Wang D."/>
            <person name="Zhang G."/>
        </authorList>
    </citation>
    <scope>NUCLEOTIDE SEQUENCE [LARGE SCALE GENOMIC DNA]</scope>
    <source>
        <strain evidence="1 2">WN018</strain>
    </source>
</reference>
<evidence type="ECO:0000313" key="1">
    <source>
        <dbReference type="EMBL" id="PAU72121.1"/>
    </source>
</evidence>
<gene>
    <name evidence="1" type="ORF">CK497_10140</name>
</gene>
<dbReference type="EMBL" id="NSKA01000003">
    <property type="protein sequence ID" value="PAU72121.1"/>
    <property type="molecule type" value="Genomic_DNA"/>
</dbReference>
<name>A0ABX4HHY5_9GAMM</name>
<proteinExistence type="predicted"/>
<accession>A0ABX4HHY5</accession>
<dbReference type="Proteomes" id="UP000218675">
    <property type="component" value="Unassembled WGS sequence"/>
</dbReference>
<organism evidence="1 2">
    <name type="scientific">Vreelandella alkaliphila</name>
    <dbReference type="NCBI Taxonomy" id="272774"/>
    <lineage>
        <taxon>Bacteria</taxon>
        <taxon>Pseudomonadati</taxon>
        <taxon>Pseudomonadota</taxon>
        <taxon>Gammaproteobacteria</taxon>
        <taxon>Oceanospirillales</taxon>
        <taxon>Halomonadaceae</taxon>
        <taxon>Vreelandella</taxon>
    </lineage>
</organism>
<keyword evidence="2" id="KW-1185">Reference proteome</keyword>
<protein>
    <submittedName>
        <fullName evidence="1">Uncharacterized protein</fullName>
    </submittedName>
</protein>
<evidence type="ECO:0000313" key="2">
    <source>
        <dbReference type="Proteomes" id="UP000218675"/>
    </source>
</evidence>
<sequence>MRSKLDAMLTAIRDTVLLAPMLWLGSVAMADESSPTAEQLSVELRATERQVRLILGDVMRHGTFDAPAVLGVVDNDPEKLASWVQEHTTYVPYQGVVRDAFGVLQDRLGNHLDRAMLLGRLIEESGRAVRLEVMDVQELSPAVQLLDERPRPQPVSITADTQELLNHLSPRSNELQPDRPDPAVWNRFDQDLQARAISLIERLAGDSGFPAWDEISPAAEREADPRVRVWWENDQGRWVSTDLSEGMVSAAADSPSAESQSLSAASRRYAHRYQLEVIAERWQEGRFERVTLLEHDLEAHALAMQAIRVGVVPEQFEVDGFYAGDPDQALANDLLANTAWIPYIRYGEELILGDLIDEQGSVRDPMLPAQARQLEEATSLLGGISVGGRAKQNESHNAFIGLSLEVTHRYGDEVLNRLSRPWFSLVPEEASAFDLEPEQRLERAVALVRDSNILLQVAEPSEALLWRYGLGLFLRNTHALKGMIMALDDADFETLDGAIHELVDLPQTAMQFARHRFTASLNPERFYIGEPNLLIEHVGLKHLPEGFRDYRAIDLAHVPLNLVPSDDDARQLRFSQGVLETLLEAELLALRNPLPDRDKGLDGENAALHLEAAMASGEVGLWLAPGEASRLDDLMLPRLSRLAIQHQLAQGQHLYFPLAASLEDGAGDKALPLAWWVVDTDSGQALGYGGVGWGSFVDYSMLLQTRLYLLATSLAPGGAKVALGTFLACGFASAMLSLHVYSTLGGELPQLVDMVAGESLAVVEYCLKSYVKMTHPTL</sequence>
<comment type="caution">
    <text evidence="1">The sequence shown here is derived from an EMBL/GenBank/DDBJ whole genome shotgun (WGS) entry which is preliminary data.</text>
</comment>